<dbReference type="EMBL" id="JACKXD010000003">
    <property type="protein sequence ID" value="MBB6646679.1"/>
    <property type="molecule type" value="Genomic_DNA"/>
</dbReference>
<dbReference type="Gene3D" id="3.50.50.60">
    <property type="entry name" value="FAD/NAD(P)-binding domain"/>
    <property type="match status" value="1"/>
</dbReference>
<accession>A0A7J9SKN9</accession>
<name>A0A7J9SKN9_9EURY</name>
<dbReference type="InterPro" id="IPR036188">
    <property type="entry name" value="FAD/NAD-bd_sf"/>
</dbReference>
<dbReference type="PANTHER" id="PTHR42685:SF22">
    <property type="entry name" value="CONDITIONED MEDIUM FACTOR RECEPTOR 1"/>
    <property type="match status" value="1"/>
</dbReference>
<dbReference type="InterPro" id="IPR050407">
    <property type="entry name" value="Geranylgeranyl_reductase"/>
</dbReference>
<keyword evidence="2" id="KW-1185">Reference proteome</keyword>
<gene>
    <name evidence="1" type="ORF">H5V44_10345</name>
</gene>
<evidence type="ECO:0000313" key="2">
    <source>
        <dbReference type="Proteomes" id="UP000546257"/>
    </source>
</evidence>
<protein>
    <submittedName>
        <fullName evidence="1">NAD(P)/FAD-dependent oxidoreductase</fullName>
    </submittedName>
</protein>
<dbReference type="AlphaFoldDB" id="A0A7J9SKN9"/>
<proteinExistence type="predicted"/>
<comment type="caution">
    <text evidence="1">The sequence shown here is derived from an EMBL/GenBank/DDBJ whole genome shotgun (WGS) entry which is preliminary data.</text>
</comment>
<organism evidence="1 2">
    <name type="scientific">Halobellus ruber</name>
    <dbReference type="NCBI Taxonomy" id="2761102"/>
    <lineage>
        <taxon>Archaea</taxon>
        <taxon>Methanobacteriati</taxon>
        <taxon>Methanobacteriota</taxon>
        <taxon>Stenosarchaea group</taxon>
        <taxon>Halobacteria</taxon>
        <taxon>Halobacteriales</taxon>
        <taxon>Haloferacaceae</taxon>
        <taxon>Halobellus</taxon>
    </lineage>
</organism>
<reference evidence="1 2" key="1">
    <citation type="submission" date="2020-08" db="EMBL/GenBank/DDBJ databases">
        <authorList>
            <person name="Seo M.-J."/>
        </authorList>
    </citation>
    <scope>NUCLEOTIDE SEQUENCE [LARGE SCALE GENOMIC DNA]</scope>
    <source>
        <strain evidence="1 2">MBLA0160</strain>
    </source>
</reference>
<evidence type="ECO:0000313" key="1">
    <source>
        <dbReference type="EMBL" id="MBB6646679.1"/>
    </source>
</evidence>
<dbReference type="SUPFAM" id="SSF51905">
    <property type="entry name" value="FAD/NAD(P)-binding domain"/>
    <property type="match status" value="1"/>
</dbReference>
<dbReference type="Proteomes" id="UP000546257">
    <property type="component" value="Unassembled WGS sequence"/>
</dbReference>
<sequence>MAGLAAAEAFHDAGFDVDLYERQSYDAKRVNCGEAMTAVSEIPLDPTPENGFHNPLPALEVEVYDGTASDRRRTGRGEFPAADAYITDRNAVERAWADRLDRLGVAVHEDHPVPSADFLEFADGYDLVVDATGHPSLSSKALGRTDAYGARLVALNADVAGDFGDLHPNARIVLENYTGYVWAFPKTPRRANLGIGWTFDERPDDYFAAFAAACDRNGWPVPSRDRTNVATIPEGPNLDPDRTYLPEHSVVRVGDAAGIANRVTGKGISQAVESSYLAAELAAAGRLEAYPGRLYRRLKPEFLFASVVRHLLEARRPRVLGAAVRAASGVDIEAVDRAPTTVLRRLARNPLLLARIFLRRRALGRLYAGMTDRWRATGAGRGSG</sequence>
<dbReference type="PANTHER" id="PTHR42685">
    <property type="entry name" value="GERANYLGERANYL DIPHOSPHATE REDUCTASE"/>
    <property type="match status" value="1"/>
</dbReference>